<evidence type="ECO:0000313" key="1">
    <source>
        <dbReference type="EMBL" id="CAJ1410620.1"/>
    </source>
</evidence>
<dbReference type="EMBL" id="CAUJNA010003828">
    <property type="protein sequence ID" value="CAJ1410620.1"/>
    <property type="molecule type" value="Genomic_DNA"/>
</dbReference>
<sequence length="299" mass="32186">MAPKARQVTWRLRPAACALALLGTAFAGICPRARVRCRAQDDAAGPVASVEDGSLEVIGDSNSRPVRLLYSPGVQRLLGLLSTLQSVSVPGGSACQAMLKNLPEVYNNVSEQEIPSDLEDDFEQALESMPELLPLEALEGGNVNVSVLMQEFVKLPLVRRLPELSERLVYFELLYPKSLAEQSGISQEELREALRGAAKELTAGELGSWSAQDFEEAQELLQRNPVLKEVSESVAESINEGLREFYGQTTALAFGFVVAQFLFAALLIAACCSCGGGSDAPIPSDVNLLPLYTLDGTSK</sequence>
<keyword evidence="2" id="KW-1185">Reference proteome</keyword>
<gene>
    <name evidence="1" type="ORF">EVOR1521_LOCUS31406</name>
</gene>
<organism evidence="1 2">
    <name type="scientific">Effrenium voratum</name>
    <dbReference type="NCBI Taxonomy" id="2562239"/>
    <lineage>
        <taxon>Eukaryota</taxon>
        <taxon>Sar</taxon>
        <taxon>Alveolata</taxon>
        <taxon>Dinophyceae</taxon>
        <taxon>Suessiales</taxon>
        <taxon>Symbiodiniaceae</taxon>
        <taxon>Effrenium</taxon>
    </lineage>
</organism>
<comment type="caution">
    <text evidence="1">The sequence shown here is derived from an EMBL/GenBank/DDBJ whole genome shotgun (WGS) entry which is preliminary data.</text>
</comment>
<dbReference type="Proteomes" id="UP001178507">
    <property type="component" value="Unassembled WGS sequence"/>
</dbReference>
<proteinExistence type="predicted"/>
<reference evidence="1" key="1">
    <citation type="submission" date="2023-08" db="EMBL/GenBank/DDBJ databases">
        <authorList>
            <person name="Chen Y."/>
            <person name="Shah S."/>
            <person name="Dougan E. K."/>
            <person name="Thang M."/>
            <person name="Chan C."/>
        </authorList>
    </citation>
    <scope>NUCLEOTIDE SEQUENCE</scope>
</reference>
<name>A0AA36JQN2_9DINO</name>
<dbReference type="AlphaFoldDB" id="A0AA36JQN2"/>
<evidence type="ECO:0000313" key="2">
    <source>
        <dbReference type="Proteomes" id="UP001178507"/>
    </source>
</evidence>
<protein>
    <submittedName>
        <fullName evidence="1">Uncharacterized protein</fullName>
    </submittedName>
</protein>
<accession>A0AA36JQN2</accession>